<gene>
    <name evidence="3" type="ORF">K466DRAFT_654095</name>
</gene>
<evidence type="ECO:0000256" key="2">
    <source>
        <dbReference type="SAM" id="Phobius"/>
    </source>
</evidence>
<keyword evidence="2" id="KW-0472">Membrane</keyword>
<feature type="compositionally biased region" description="Low complexity" evidence="1">
    <location>
        <begin position="946"/>
        <end position="1030"/>
    </location>
</feature>
<keyword evidence="2" id="KW-0812">Transmembrane</keyword>
<proteinExistence type="predicted"/>
<sequence length="1292" mass="137479">MTIIQLGGATVDLVDDVDASVVYAGTWAHHNASPGDYAKTVSETTVVGDTVKFTFTGTWVRVFGARSPSGTEKSTYAIDGGLPSPYTEESVAGLPKHKVPFFNSTALPEGTHTLVITNYGDSLLLDFFLVGLQDDAVTSETFTQPHTSTAPQSSQTTPALTITETVSKAVSSSSSGAGYGRTQRKPPKPDTSPSGISSQQLSSKLSKGASAGLAVGISVFCLLVGGGILACYFLSRRQRRRARGEIVSVPAVVVTEYPSFSPSVEPTRRPDEKRERRFSDIGTSVFSLPPYGYTSHDPQVPTGSDIDDGLVPYNGLIDSKPPIPPMALSPLRRESIPIAPPELSRESHGEAAAGWCIDIHFGSAAWEMEVTTMDVRKTQGETAVFVIGDTILRPTREVAENVNTINEPDCLTWLLGGKGLRVVVYPTNALGMPFPSVRVFFRPEETLVNRAAERFPRRFKNISMQGYENVTIANTAVTYSGDWGRFQSVAIWTEDVGSSAVLTFTGVGITAYGFQTYDVVDGNAKSTFTIDHGIASFVKTSGDTWCVLCPEELDQPPGVLYSFPTLSNGMHTLNVTAKEEGWIGLDHFVVAVPQASSSQPGSSVPSASEPSQWPSTVSSPGPMTKYSSFTTASPPAAVDSASESGACPIPREVPTLSVPGDVRSRELDVEAAADLKRTSAPARLAVKFRGCWSERPLFSSALPTRTRSDLRLLYFFITMAFELSVALVLYLTSSGGQKKKQLEPWNEFGLSAIGLSPETLTQANCMTDNLEETAFGYKDRSQAERAFRTTNASDIRGMWWTTHQEDTGQDTRSSRVHAPQIFIARYTRRNRRRRSGGAGNTHRLTLVLLSFTSIIPVDAVQIHVPGGVQQCHAAALAFLQGTPPYDINIVQGSGHPLLQVRQTQNTLLWLANASAGTRVNVEVSDDDGGVADLSLVVDSSDDDSCLDSSGDSVSSTTPSTSPSPSPSSTSTPATSSTFVTTSTTLDTTSSSLSVTAQSSAPTSSGPTSEGSSSSSLLLSTSSSERTTPSTTSAIASSIGVTLLPPSSASAHLAQKSGLGTAAVAGISAVSAAVALSILGLLYWRCMRYRAQRRRRNNSAAESLGSHPFDTPSSLSDSSTKASKKHHHVTSPPTSLLMDGGRQPSSHNQTMRASGSEMMQSNSVVHIHTHELDSVAAQPTILGPVAMSQTVEAHALHGRTASNDKSLSSHGVPSTDHPVREDVPAGPRPSPSDIALPSWRNQDGSRSEGGDQFVYEIDGGVRLAGGHPGDIAGYDEEPPPVATFTLPPPYQRY</sequence>
<evidence type="ECO:0000256" key="1">
    <source>
        <dbReference type="SAM" id="MobiDB-lite"/>
    </source>
</evidence>
<feature type="transmembrane region" description="Helical" evidence="2">
    <location>
        <begin position="211"/>
        <end position="234"/>
    </location>
</feature>
<feature type="compositionally biased region" description="Polar residues" evidence="1">
    <location>
        <begin position="609"/>
        <end position="633"/>
    </location>
</feature>
<feature type="region of interest" description="Disordered" evidence="1">
    <location>
        <begin position="940"/>
        <end position="1030"/>
    </location>
</feature>
<protein>
    <recommendedName>
        <fullName evidence="5">Transmembrane protein</fullName>
    </recommendedName>
</protein>
<keyword evidence="2" id="KW-1133">Transmembrane helix</keyword>
<feature type="compositionally biased region" description="Polar residues" evidence="1">
    <location>
        <begin position="1199"/>
        <end position="1211"/>
    </location>
</feature>
<dbReference type="InParanoid" id="A0A5C3P7U6"/>
<organism evidence="3 4">
    <name type="scientific">Polyporus arcularius HHB13444</name>
    <dbReference type="NCBI Taxonomy" id="1314778"/>
    <lineage>
        <taxon>Eukaryota</taxon>
        <taxon>Fungi</taxon>
        <taxon>Dikarya</taxon>
        <taxon>Basidiomycota</taxon>
        <taxon>Agaricomycotina</taxon>
        <taxon>Agaricomycetes</taxon>
        <taxon>Polyporales</taxon>
        <taxon>Polyporaceae</taxon>
        <taxon>Polyporus</taxon>
    </lineage>
</organism>
<dbReference type="Proteomes" id="UP000308197">
    <property type="component" value="Unassembled WGS sequence"/>
</dbReference>
<feature type="region of interest" description="Disordered" evidence="1">
    <location>
        <begin position="1098"/>
        <end position="1157"/>
    </location>
</feature>
<feature type="compositionally biased region" description="Polar residues" evidence="1">
    <location>
        <begin position="1142"/>
        <end position="1157"/>
    </location>
</feature>
<dbReference type="STRING" id="1314778.A0A5C3P7U6"/>
<accession>A0A5C3P7U6</accession>
<keyword evidence="4" id="KW-1185">Reference proteome</keyword>
<evidence type="ECO:0008006" key="5">
    <source>
        <dbReference type="Google" id="ProtNLM"/>
    </source>
</evidence>
<feature type="compositionally biased region" description="Low complexity" evidence="1">
    <location>
        <begin position="596"/>
        <end position="608"/>
    </location>
</feature>
<dbReference type="EMBL" id="ML211235">
    <property type="protein sequence ID" value="TFK85756.1"/>
    <property type="molecule type" value="Genomic_DNA"/>
</dbReference>
<feature type="transmembrane region" description="Helical" evidence="2">
    <location>
        <begin position="1061"/>
        <end position="1083"/>
    </location>
</feature>
<feature type="transmembrane region" description="Helical" evidence="2">
    <location>
        <begin position="712"/>
        <end position="731"/>
    </location>
</feature>
<dbReference type="Gene3D" id="2.60.120.260">
    <property type="entry name" value="Galactose-binding domain-like"/>
    <property type="match status" value="2"/>
</dbReference>
<feature type="region of interest" description="Disordered" evidence="1">
    <location>
        <begin position="169"/>
        <end position="201"/>
    </location>
</feature>
<name>A0A5C3P7U6_9APHY</name>
<evidence type="ECO:0000313" key="3">
    <source>
        <dbReference type="EMBL" id="TFK85756.1"/>
    </source>
</evidence>
<reference evidence="3 4" key="1">
    <citation type="journal article" date="2019" name="Nat. Ecol. Evol.">
        <title>Megaphylogeny resolves global patterns of mushroom evolution.</title>
        <authorList>
            <person name="Varga T."/>
            <person name="Krizsan K."/>
            <person name="Foldi C."/>
            <person name="Dima B."/>
            <person name="Sanchez-Garcia M."/>
            <person name="Sanchez-Ramirez S."/>
            <person name="Szollosi G.J."/>
            <person name="Szarkandi J.G."/>
            <person name="Papp V."/>
            <person name="Albert L."/>
            <person name="Andreopoulos W."/>
            <person name="Angelini C."/>
            <person name="Antonin V."/>
            <person name="Barry K.W."/>
            <person name="Bougher N.L."/>
            <person name="Buchanan P."/>
            <person name="Buyck B."/>
            <person name="Bense V."/>
            <person name="Catcheside P."/>
            <person name="Chovatia M."/>
            <person name="Cooper J."/>
            <person name="Damon W."/>
            <person name="Desjardin D."/>
            <person name="Finy P."/>
            <person name="Geml J."/>
            <person name="Haridas S."/>
            <person name="Hughes K."/>
            <person name="Justo A."/>
            <person name="Karasinski D."/>
            <person name="Kautmanova I."/>
            <person name="Kiss B."/>
            <person name="Kocsube S."/>
            <person name="Kotiranta H."/>
            <person name="LaButti K.M."/>
            <person name="Lechner B.E."/>
            <person name="Liimatainen K."/>
            <person name="Lipzen A."/>
            <person name="Lukacs Z."/>
            <person name="Mihaltcheva S."/>
            <person name="Morgado L.N."/>
            <person name="Niskanen T."/>
            <person name="Noordeloos M.E."/>
            <person name="Ohm R.A."/>
            <person name="Ortiz-Santana B."/>
            <person name="Ovrebo C."/>
            <person name="Racz N."/>
            <person name="Riley R."/>
            <person name="Savchenko A."/>
            <person name="Shiryaev A."/>
            <person name="Soop K."/>
            <person name="Spirin V."/>
            <person name="Szebenyi C."/>
            <person name="Tomsovsky M."/>
            <person name="Tulloss R.E."/>
            <person name="Uehling J."/>
            <person name="Grigoriev I.V."/>
            <person name="Vagvolgyi C."/>
            <person name="Papp T."/>
            <person name="Martin F.M."/>
            <person name="Miettinen O."/>
            <person name="Hibbett D.S."/>
            <person name="Nagy L.G."/>
        </authorList>
    </citation>
    <scope>NUCLEOTIDE SEQUENCE [LARGE SCALE GENOMIC DNA]</scope>
    <source>
        <strain evidence="3 4">HHB13444</strain>
    </source>
</reference>
<feature type="region of interest" description="Disordered" evidence="1">
    <location>
        <begin position="1198"/>
        <end position="1292"/>
    </location>
</feature>
<feature type="region of interest" description="Disordered" evidence="1">
    <location>
        <begin position="596"/>
        <end position="658"/>
    </location>
</feature>
<evidence type="ECO:0000313" key="4">
    <source>
        <dbReference type="Proteomes" id="UP000308197"/>
    </source>
</evidence>